<keyword evidence="2" id="KW-1185">Reference proteome</keyword>
<gene>
    <name evidence="1" type="ORF">ACFOY2_47780</name>
</gene>
<dbReference type="RefSeq" id="WP_379534806.1">
    <property type="nucleotide sequence ID" value="NZ_JBHSBI010000039.1"/>
</dbReference>
<evidence type="ECO:0000313" key="1">
    <source>
        <dbReference type="EMBL" id="MFC4014987.1"/>
    </source>
</evidence>
<reference evidence="2" key="1">
    <citation type="journal article" date="2019" name="Int. J. Syst. Evol. Microbiol.">
        <title>The Global Catalogue of Microorganisms (GCM) 10K type strain sequencing project: providing services to taxonomists for standard genome sequencing and annotation.</title>
        <authorList>
            <consortium name="The Broad Institute Genomics Platform"/>
            <consortium name="The Broad Institute Genome Sequencing Center for Infectious Disease"/>
            <person name="Wu L."/>
            <person name="Ma J."/>
        </authorList>
    </citation>
    <scope>NUCLEOTIDE SEQUENCE [LARGE SCALE GENOMIC DNA]</scope>
    <source>
        <strain evidence="2">TBRC 1276</strain>
    </source>
</reference>
<evidence type="ECO:0000313" key="2">
    <source>
        <dbReference type="Proteomes" id="UP001595851"/>
    </source>
</evidence>
<protein>
    <submittedName>
        <fullName evidence="1">Uncharacterized protein</fullName>
    </submittedName>
</protein>
<name>A0ABV8GM20_9ACTN</name>
<dbReference type="Proteomes" id="UP001595851">
    <property type="component" value="Unassembled WGS sequence"/>
</dbReference>
<accession>A0ABV8GM20</accession>
<proteinExistence type="predicted"/>
<comment type="caution">
    <text evidence="1">The sequence shown here is derived from an EMBL/GenBank/DDBJ whole genome shotgun (WGS) entry which is preliminary data.</text>
</comment>
<sequence length="45" mass="4888">MTTRRLAEAVEYSQPVLYRNVGQCSRLQADGVGPRPSPLKGASVQ</sequence>
<dbReference type="EMBL" id="JBHSBI010000039">
    <property type="protein sequence ID" value="MFC4014987.1"/>
    <property type="molecule type" value="Genomic_DNA"/>
</dbReference>
<organism evidence="1 2">
    <name type="scientific">Nonomuraea purpurea</name>
    <dbReference type="NCBI Taxonomy" id="1849276"/>
    <lineage>
        <taxon>Bacteria</taxon>
        <taxon>Bacillati</taxon>
        <taxon>Actinomycetota</taxon>
        <taxon>Actinomycetes</taxon>
        <taxon>Streptosporangiales</taxon>
        <taxon>Streptosporangiaceae</taxon>
        <taxon>Nonomuraea</taxon>
    </lineage>
</organism>